<organism evidence="2 3">
    <name type="scientific">Phreatobacter stygius</name>
    <dbReference type="NCBI Taxonomy" id="1940610"/>
    <lineage>
        <taxon>Bacteria</taxon>
        <taxon>Pseudomonadati</taxon>
        <taxon>Pseudomonadota</taxon>
        <taxon>Alphaproteobacteria</taxon>
        <taxon>Hyphomicrobiales</taxon>
        <taxon>Phreatobacteraceae</taxon>
        <taxon>Phreatobacter</taxon>
    </lineage>
</organism>
<gene>
    <name evidence="2" type="ORF">E8M01_30950</name>
</gene>
<dbReference type="AlphaFoldDB" id="A0A4D7BKI3"/>
<evidence type="ECO:0000313" key="3">
    <source>
        <dbReference type="Proteomes" id="UP000298781"/>
    </source>
</evidence>
<reference evidence="2 3" key="1">
    <citation type="submission" date="2019-04" db="EMBL/GenBank/DDBJ databases">
        <title>Phreatobacter aquaticus sp. nov.</title>
        <authorList>
            <person name="Choi A."/>
        </authorList>
    </citation>
    <scope>NUCLEOTIDE SEQUENCE [LARGE SCALE GENOMIC DNA]</scope>
    <source>
        <strain evidence="2 3">KCTC 52518</strain>
    </source>
</reference>
<protein>
    <submittedName>
        <fullName evidence="2">Uncharacterized protein</fullName>
    </submittedName>
</protein>
<name>A0A4D7BKI3_9HYPH</name>
<keyword evidence="1" id="KW-0732">Signal</keyword>
<sequence length="85" mass="8803">MARLTFTSISAFTLASVGATLLFAGAANAQSATVPNRSNAVIQSKCMHDVVEAVPGSREDTGIAESRTMLYQSCVANGGTIPGRR</sequence>
<dbReference type="KEGG" id="pstg:E8M01_30950"/>
<feature type="signal peptide" evidence="1">
    <location>
        <begin position="1"/>
        <end position="29"/>
    </location>
</feature>
<dbReference type="Proteomes" id="UP000298781">
    <property type="component" value="Chromosome"/>
</dbReference>
<evidence type="ECO:0000256" key="1">
    <source>
        <dbReference type="SAM" id="SignalP"/>
    </source>
</evidence>
<keyword evidence="3" id="KW-1185">Reference proteome</keyword>
<evidence type="ECO:0000313" key="2">
    <source>
        <dbReference type="EMBL" id="QCI68257.1"/>
    </source>
</evidence>
<dbReference type="RefSeq" id="WP_136963676.1">
    <property type="nucleotide sequence ID" value="NZ_CP039690.1"/>
</dbReference>
<accession>A0A4D7BKI3</accession>
<feature type="chain" id="PRO_5020338803" evidence="1">
    <location>
        <begin position="30"/>
        <end position="85"/>
    </location>
</feature>
<proteinExistence type="predicted"/>
<dbReference type="OrthoDB" id="9886477at2"/>
<dbReference type="EMBL" id="CP039690">
    <property type="protein sequence ID" value="QCI68257.1"/>
    <property type="molecule type" value="Genomic_DNA"/>
</dbReference>